<organism evidence="2 3">
    <name type="scientific">Deinococcus puniceus</name>
    <dbReference type="NCBI Taxonomy" id="1182568"/>
    <lineage>
        <taxon>Bacteria</taxon>
        <taxon>Thermotogati</taxon>
        <taxon>Deinococcota</taxon>
        <taxon>Deinococci</taxon>
        <taxon>Deinococcales</taxon>
        <taxon>Deinococcaceae</taxon>
        <taxon>Deinococcus</taxon>
    </lineage>
</organism>
<dbReference type="KEGG" id="dpu:SU48_10900"/>
<dbReference type="STRING" id="1182568.SU48_10900"/>
<dbReference type="OrthoDB" id="65640at2"/>
<keyword evidence="1" id="KW-0732">Signal</keyword>
<accession>A0A172TAX6</accession>
<feature type="signal peptide" evidence="1">
    <location>
        <begin position="1"/>
        <end position="22"/>
    </location>
</feature>
<name>A0A172TAX6_9DEIO</name>
<keyword evidence="3" id="KW-1185">Reference proteome</keyword>
<dbReference type="EMBL" id="CP011387">
    <property type="protein sequence ID" value="ANE44195.1"/>
    <property type="molecule type" value="Genomic_DNA"/>
</dbReference>
<dbReference type="AlphaFoldDB" id="A0A172TAX6"/>
<gene>
    <name evidence="2" type="ORF">SU48_10900</name>
</gene>
<evidence type="ECO:0000313" key="3">
    <source>
        <dbReference type="Proteomes" id="UP000077363"/>
    </source>
</evidence>
<protein>
    <submittedName>
        <fullName evidence="2">Superoxide dismutase</fullName>
    </submittedName>
</protein>
<evidence type="ECO:0000256" key="1">
    <source>
        <dbReference type="SAM" id="SignalP"/>
    </source>
</evidence>
<reference evidence="2 3" key="1">
    <citation type="submission" date="2015-01" db="EMBL/GenBank/DDBJ databases">
        <title>Deinococcus puniceus/DY1/ whole genome sequencing.</title>
        <authorList>
            <person name="Kim M.K."/>
            <person name="Srinivasan S."/>
            <person name="Lee J.-J."/>
        </authorList>
    </citation>
    <scope>NUCLEOTIDE SEQUENCE [LARGE SCALE GENOMIC DNA]</scope>
    <source>
        <strain evidence="2 3">DY1</strain>
    </source>
</reference>
<feature type="chain" id="PRO_5008000579" evidence="1">
    <location>
        <begin position="23"/>
        <end position="147"/>
    </location>
</feature>
<dbReference type="RefSeq" id="WP_064015278.1">
    <property type="nucleotide sequence ID" value="NZ_CP011387.1"/>
</dbReference>
<dbReference type="PROSITE" id="PS51257">
    <property type="entry name" value="PROKAR_LIPOPROTEIN"/>
    <property type="match status" value="1"/>
</dbReference>
<proteinExistence type="predicted"/>
<dbReference type="PATRIC" id="fig|1182568.3.peg.2262"/>
<evidence type="ECO:0000313" key="2">
    <source>
        <dbReference type="EMBL" id="ANE44195.1"/>
    </source>
</evidence>
<sequence length="147" mass="14777">MKRILMLSAVAAAALSSCSLIDRGIGTNYTLGKQPAAGELNPVGGVNVRRGDMVMTAARVTGLKADTYYVAHYHVQGTASADPCKSGGAPIMASTIVGKTDSSGYLALNGEVAANVVTAATYFNIHTATGATGTPADAGVACTGVRL</sequence>
<dbReference type="Proteomes" id="UP000077363">
    <property type="component" value="Chromosome"/>
</dbReference>